<dbReference type="GO" id="GO:0005737">
    <property type="term" value="C:cytoplasm"/>
    <property type="evidence" value="ECO:0007669"/>
    <property type="project" value="TreeGrafter"/>
</dbReference>
<dbReference type="GO" id="GO:0005634">
    <property type="term" value="C:nucleus"/>
    <property type="evidence" value="ECO:0007669"/>
    <property type="project" value="TreeGrafter"/>
</dbReference>
<dbReference type="GO" id="GO:0008017">
    <property type="term" value="F:microtubule binding"/>
    <property type="evidence" value="ECO:0007669"/>
    <property type="project" value="TreeGrafter"/>
</dbReference>
<feature type="region of interest" description="Disordered" evidence="2">
    <location>
        <begin position="502"/>
        <end position="524"/>
    </location>
</feature>
<accession>A0AAN7SF90</accession>
<name>A0AAN7SF90_9COLE</name>
<dbReference type="GO" id="GO:0007346">
    <property type="term" value="P:regulation of mitotic cell cycle"/>
    <property type="evidence" value="ECO:0007669"/>
    <property type="project" value="TreeGrafter"/>
</dbReference>
<gene>
    <name evidence="3" type="ORF">RN001_012586</name>
</gene>
<dbReference type="GO" id="GO:0031616">
    <property type="term" value="C:spindle pole centrosome"/>
    <property type="evidence" value="ECO:0007669"/>
    <property type="project" value="TreeGrafter"/>
</dbReference>
<proteinExistence type="inferred from homology"/>
<dbReference type="PANTHER" id="PTHR12353:SF1">
    <property type="entry name" value="DISKS LARGE-ASSOCIATED PROTEIN 5"/>
    <property type="match status" value="1"/>
</dbReference>
<dbReference type="InterPro" id="IPR005026">
    <property type="entry name" value="SAPAP"/>
</dbReference>
<comment type="caution">
    <text evidence="3">The sequence shown here is derived from an EMBL/GenBank/DDBJ whole genome shotgun (WGS) entry which is preliminary data.</text>
</comment>
<dbReference type="GO" id="GO:0051382">
    <property type="term" value="P:kinetochore assembly"/>
    <property type="evidence" value="ECO:0007669"/>
    <property type="project" value="TreeGrafter"/>
</dbReference>
<reference evidence="4" key="1">
    <citation type="submission" date="2023-01" db="EMBL/GenBank/DDBJ databases">
        <title>Key to firefly adult light organ development and bioluminescence: homeobox transcription factors regulate luciferase expression and transportation to peroxisome.</title>
        <authorList>
            <person name="Fu X."/>
        </authorList>
    </citation>
    <scope>NUCLEOTIDE SEQUENCE [LARGE SCALE GENOMIC DNA]</scope>
</reference>
<dbReference type="GO" id="GO:0007059">
    <property type="term" value="P:chromosome segregation"/>
    <property type="evidence" value="ECO:0007669"/>
    <property type="project" value="TreeGrafter"/>
</dbReference>
<dbReference type="PANTHER" id="PTHR12353">
    <property type="entry name" value="DISKS LARGE-ASSOCIATED PROTEIN DAP SAP90/PSD-95-ASSOCIATED PROTEIN"/>
    <property type="match status" value="1"/>
</dbReference>
<evidence type="ECO:0000313" key="4">
    <source>
        <dbReference type="Proteomes" id="UP001353858"/>
    </source>
</evidence>
<dbReference type="Pfam" id="PF03359">
    <property type="entry name" value="GKAP"/>
    <property type="match status" value="1"/>
</dbReference>
<sequence>MNTRAQFYKSRPDVQNTDAIRKDAEVTRRDSRFSLMAKIRKIQANMSPIDSPLPLKINPSTTKKSIVEDKRFAMLQKYKENKKKQIEKQKARSKPIFKVQHVKHSTTTDYTKIYNEIKGKSINTQKPRLAPSSTYKFKPPANINPIPISGISTRTAVKKKLDFGHKFDLKEISGVSPIKEKKKTAQKVNTTPNKVCDKRFKKGGECVPEIRNGSTSKNETDDTPRRSKRILKTPNANECVGSAKQTELHNETAPVSHSIAYISPFVTLSRGKENARREFHNRRSDYCGSPYSDSRSPQAATIYFSKLLTNETERLKSLCYVWKTYEDEIKPPEEACDMIHTAIGQTELLLKKKFKKFNELINLCGDSNAEQKVTCLDLHGFWDIVYMEVNNLQQRFNYLDKLKVNNWEEILSPAVVNKTKKIKNKPKKPVVKSRIRDLIKEARNKMLEPENHSADVIMTRRLSNISNIPTNDPKSILKSGPTTITKSKSVIFEDCNKENVESPRLSTVNTPRRSSRLTARKNIN</sequence>
<keyword evidence="4" id="KW-1185">Reference proteome</keyword>
<feature type="region of interest" description="Disordered" evidence="2">
    <location>
        <begin position="207"/>
        <end position="228"/>
    </location>
</feature>
<evidence type="ECO:0008006" key="5">
    <source>
        <dbReference type="Google" id="ProtNLM"/>
    </source>
</evidence>
<organism evidence="3 4">
    <name type="scientific">Aquatica leii</name>
    <dbReference type="NCBI Taxonomy" id="1421715"/>
    <lineage>
        <taxon>Eukaryota</taxon>
        <taxon>Metazoa</taxon>
        <taxon>Ecdysozoa</taxon>
        <taxon>Arthropoda</taxon>
        <taxon>Hexapoda</taxon>
        <taxon>Insecta</taxon>
        <taxon>Pterygota</taxon>
        <taxon>Neoptera</taxon>
        <taxon>Endopterygota</taxon>
        <taxon>Coleoptera</taxon>
        <taxon>Polyphaga</taxon>
        <taxon>Elateriformia</taxon>
        <taxon>Elateroidea</taxon>
        <taxon>Lampyridae</taxon>
        <taxon>Luciolinae</taxon>
        <taxon>Aquatica</taxon>
    </lineage>
</organism>
<dbReference type="GO" id="GO:0023052">
    <property type="term" value="P:signaling"/>
    <property type="evidence" value="ECO:0007669"/>
    <property type="project" value="InterPro"/>
</dbReference>
<feature type="compositionally biased region" description="Basic residues" evidence="2">
    <location>
        <begin position="513"/>
        <end position="524"/>
    </location>
</feature>
<protein>
    <recommendedName>
        <fullName evidence="5">Disks large-associated protein 5</fullName>
    </recommendedName>
</protein>
<dbReference type="GO" id="GO:0051642">
    <property type="term" value="P:centrosome localization"/>
    <property type="evidence" value="ECO:0007669"/>
    <property type="project" value="TreeGrafter"/>
</dbReference>
<dbReference type="EMBL" id="JARPUR010000005">
    <property type="protein sequence ID" value="KAK4876164.1"/>
    <property type="molecule type" value="Genomic_DNA"/>
</dbReference>
<dbReference type="GO" id="GO:0007052">
    <property type="term" value="P:mitotic spindle organization"/>
    <property type="evidence" value="ECO:0007669"/>
    <property type="project" value="TreeGrafter"/>
</dbReference>
<dbReference type="Proteomes" id="UP001353858">
    <property type="component" value="Unassembled WGS sequence"/>
</dbReference>
<evidence type="ECO:0000256" key="1">
    <source>
        <dbReference type="ARBA" id="ARBA00008839"/>
    </source>
</evidence>
<dbReference type="AlphaFoldDB" id="A0AAN7SF90"/>
<evidence type="ECO:0000313" key="3">
    <source>
        <dbReference type="EMBL" id="KAK4876164.1"/>
    </source>
</evidence>
<comment type="similarity">
    <text evidence="1">Belongs to the SAPAP family.</text>
</comment>
<evidence type="ECO:0000256" key="2">
    <source>
        <dbReference type="SAM" id="MobiDB-lite"/>
    </source>
</evidence>